<keyword evidence="8" id="KW-1185">Reference proteome</keyword>
<sequence length="173" mass="20035">MSYEIKKVKSTELQLLKELGIKTFLDTFEDSYSDEDFQDYFDSAFTIEKLAEELEDSNSETYFYVVDSNIVGYFKLNIGESQTEPMGEQYLELQRIYFLKEAQGGGKGANVINYAEERAKALNKTHIWLGVWKHNEQALKFYNKHGFQVTGEHRFVTGDTVDLDLVMEKSVVH</sequence>
<dbReference type="PROSITE" id="PS51186">
    <property type="entry name" value="GNAT"/>
    <property type="match status" value="1"/>
</dbReference>
<feature type="domain" description="N-acetyltransferase" evidence="3">
    <location>
        <begin position="3"/>
        <end position="172"/>
    </location>
</feature>
<dbReference type="GO" id="GO:0016747">
    <property type="term" value="F:acyltransferase activity, transferring groups other than amino-acyl groups"/>
    <property type="evidence" value="ECO:0007669"/>
    <property type="project" value="InterPro"/>
</dbReference>
<dbReference type="SUPFAM" id="SSF55729">
    <property type="entry name" value="Acyl-CoA N-acyltransferases (Nat)"/>
    <property type="match status" value="1"/>
</dbReference>
<evidence type="ECO:0000313" key="8">
    <source>
        <dbReference type="Proteomes" id="UP000321040"/>
    </source>
</evidence>
<dbReference type="PANTHER" id="PTHR42919:SF8">
    <property type="entry name" value="N-ALPHA-ACETYLTRANSFERASE 50"/>
    <property type="match status" value="1"/>
</dbReference>
<organism evidence="6 7">
    <name type="scientific">Staphylococcus kloosii</name>
    <dbReference type="NCBI Taxonomy" id="29384"/>
    <lineage>
        <taxon>Bacteria</taxon>
        <taxon>Bacillati</taxon>
        <taxon>Bacillota</taxon>
        <taxon>Bacilli</taxon>
        <taxon>Bacillales</taxon>
        <taxon>Staphylococcaceae</taxon>
        <taxon>Staphylococcus</taxon>
    </lineage>
</organism>
<name>A0A151A1R2_9STAP</name>
<dbReference type="InterPro" id="IPR000182">
    <property type="entry name" value="GNAT_dom"/>
</dbReference>
<reference evidence="5" key="3">
    <citation type="journal article" date="2021" name="PeerJ">
        <title>Extensive microbial diversity within the chicken gut microbiome revealed by metagenomics and culture.</title>
        <authorList>
            <person name="Gilroy R."/>
            <person name="Ravi A."/>
            <person name="Getino M."/>
            <person name="Pursley I."/>
            <person name="Horton D.L."/>
            <person name="Alikhan N.F."/>
            <person name="Baker D."/>
            <person name="Gharbi K."/>
            <person name="Hall N."/>
            <person name="Watson M."/>
            <person name="Adriaenssens E.M."/>
            <person name="Foster-Nyarko E."/>
            <person name="Jarju S."/>
            <person name="Secka A."/>
            <person name="Antonio M."/>
            <person name="Oren A."/>
            <person name="Chaudhuri R.R."/>
            <person name="La Ragione R."/>
            <person name="Hildebrand F."/>
            <person name="Pallen M.J."/>
        </authorList>
    </citation>
    <scope>NUCLEOTIDE SEQUENCE</scope>
    <source>
        <strain evidence="5">CHK149-3286</strain>
    </source>
</reference>
<reference evidence="6 7" key="1">
    <citation type="submission" date="2016-02" db="EMBL/GenBank/DDBJ databases">
        <title>Draft genome sequence of hydrocarbon degrading Staphylococcus saprophyticus Strain CNV2, isolated from crude-oil contaminated soil from Noonmati Oil Refinery, Guwahati, Assam, India.</title>
        <authorList>
            <person name="Mukherjee A."/>
            <person name="Chettri B."/>
            <person name="Langpoklakpam J."/>
            <person name="Singh A.K."/>
            <person name="Chattopadhyay D.J."/>
        </authorList>
    </citation>
    <scope>NUCLEOTIDE SEQUENCE [LARGE SCALE GENOMIC DNA]</scope>
    <source>
        <strain evidence="6 7">CNV2</strain>
    </source>
</reference>
<dbReference type="Proteomes" id="UP000321040">
    <property type="component" value="Unassembled WGS sequence"/>
</dbReference>
<dbReference type="CDD" id="cd04301">
    <property type="entry name" value="NAT_SF"/>
    <property type="match status" value="1"/>
</dbReference>
<reference evidence="4 8" key="2">
    <citation type="submission" date="2019-07" db="EMBL/GenBank/DDBJ databases">
        <title>Whole genome shotgun sequence of Staphylococcus kloosii NBRC 109624.</title>
        <authorList>
            <person name="Hosoyama A."/>
            <person name="Uohara A."/>
            <person name="Ohji S."/>
            <person name="Ichikawa N."/>
        </authorList>
    </citation>
    <scope>NUCLEOTIDE SEQUENCE [LARGE SCALE GENOMIC DNA]</scope>
    <source>
        <strain evidence="4 8">NBRC 109624</strain>
    </source>
</reference>
<dbReference type="PANTHER" id="PTHR42919">
    <property type="entry name" value="N-ALPHA-ACETYLTRANSFERASE"/>
    <property type="match status" value="1"/>
</dbReference>
<evidence type="ECO:0000313" key="6">
    <source>
        <dbReference type="EMBL" id="KYH13361.1"/>
    </source>
</evidence>
<dbReference type="EMBL" id="DYVT01000050">
    <property type="protein sequence ID" value="HJF67638.1"/>
    <property type="molecule type" value="Genomic_DNA"/>
</dbReference>
<dbReference type="KEGG" id="skl:C7J89_04250"/>
<reference evidence="5" key="4">
    <citation type="submission" date="2021-09" db="EMBL/GenBank/DDBJ databases">
        <authorList>
            <person name="Gilroy R."/>
        </authorList>
    </citation>
    <scope>NUCLEOTIDE SEQUENCE</scope>
    <source>
        <strain evidence="5">CHK149-3286</strain>
    </source>
</reference>
<dbReference type="Pfam" id="PF00583">
    <property type="entry name" value="Acetyltransf_1"/>
    <property type="match status" value="1"/>
</dbReference>
<evidence type="ECO:0000313" key="7">
    <source>
        <dbReference type="Proteomes" id="UP000075418"/>
    </source>
</evidence>
<keyword evidence="1 6" id="KW-0808">Transferase</keyword>
<proteinExistence type="predicted"/>
<dbReference type="EMBL" id="BKAQ01000023">
    <property type="protein sequence ID" value="GEP83166.1"/>
    <property type="molecule type" value="Genomic_DNA"/>
</dbReference>
<dbReference type="EMBL" id="LUGM01000002">
    <property type="protein sequence ID" value="KYH13361.1"/>
    <property type="molecule type" value="Genomic_DNA"/>
</dbReference>
<dbReference type="GeneID" id="69904542"/>
<evidence type="ECO:0000313" key="4">
    <source>
        <dbReference type="EMBL" id="GEP83166.1"/>
    </source>
</evidence>
<dbReference type="InterPro" id="IPR051556">
    <property type="entry name" value="N-term/lysine_N-AcTrnsfr"/>
</dbReference>
<dbReference type="Proteomes" id="UP000706163">
    <property type="component" value="Unassembled WGS sequence"/>
</dbReference>
<dbReference type="AlphaFoldDB" id="A0A151A1R2"/>
<evidence type="ECO:0000313" key="5">
    <source>
        <dbReference type="EMBL" id="HJF67638.1"/>
    </source>
</evidence>
<dbReference type="RefSeq" id="WP_061853592.1">
    <property type="nucleotide sequence ID" value="NZ_BKAQ01000023.1"/>
</dbReference>
<evidence type="ECO:0000256" key="1">
    <source>
        <dbReference type="ARBA" id="ARBA00022679"/>
    </source>
</evidence>
<dbReference type="Proteomes" id="UP000075418">
    <property type="component" value="Unassembled WGS sequence"/>
</dbReference>
<dbReference type="InterPro" id="IPR016181">
    <property type="entry name" value="Acyl_CoA_acyltransferase"/>
</dbReference>
<accession>A0A2T4R2D8</accession>
<dbReference type="OrthoDB" id="7205533at2"/>
<evidence type="ECO:0000259" key="3">
    <source>
        <dbReference type="PROSITE" id="PS51186"/>
    </source>
</evidence>
<keyword evidence="2" id="KW-0012">Acyltransferase</keyword>
<accession>A0A151A1R2</accession>
<gene>
    <name evidence="6" type="ORF">A0131_00855</name>
    <name evidence="5" type="ORF">K8V85_04935</name>
    <name evidence="4" type="ORF">SKL01_23440</name>
</gene>
<evidence type="ECO:0000256" key="2">
    <source>
        <dbReference type="ARBA" id="ARBA00023315"/>
    </source>
</evidence>
<dbReference type="Gene3D" id="3.40.630.30">
    <property type="match status" value="1"/>
</dbReference>
<comment type="caution">
    <text evidence="6">The sequence shown here is derived from an EMBL/GenBank/DDBJ whole genome shotgun (WGS) entry which is preliminary data.</text>
</comment>
<protein>
    <submittedName>
        <fullName evidence="5 6">Acetyltransferase</fullName>
    </submittedName>
    <submittedName>
        <fullName evidence="4">N-acetyltransferase</fullName>
    </submittedName>
</protein>